<keyword evidence="5 7" id="KW-0472">Membrane</keyword>
<dbReference type="Pfam" id="PF07686">
    <property type="entry name" value="V-set"/>
    <property type="match status" value="1"/>
</dbReference>
<protein>
    <recommendedName>
        <fullName evidence="8">Ig-like domain-containing protein</fullName>
    </recommendedName>
</protein>
<dbReference type="InterPro" id="IPR013106">
    <property type="entry name" value="Ig_V-set"/>
</dbReference>
<dbReference type="AlphaFoldDB" id="A0A5E4C3U1"/>
<evidence type="ECO:0000256" key="7">
    <source>
        <dbReference type="SAM" id="Phobius"/>
    </source>
</evidence>
<keyword evidence="6" id="KW-0393">Immunoglobulin domain</keyword>
<accession>A0A5E4C3U1</accession>
<dbReference type="PANTHER" id="PTHR24100:SF139">
    <property type="entry name" value="BUTYROPHILIN SUBFAMILY 2 MEMBER A2"/>
    <property type="match status" value="1"/>
</dbReference>
<evidence type="ECO:0000256" key="3">
    <source>
        <dbReference type="ARBA" id="ARBA00022729"/>
    </source>
</evidence>
<evidence type="ECO:0000256" key="5">
    <source>
        <dbReference type="ARBA" id="ARBA00023136"/>
    </source>
</evidence>
<dbReference type="SMART" id="SM00409">
    <property type="entry name" value="IG"/>
    <property type="match status" value="1"/>
</dbReference>
<dbReference type="Proteomes" id="UP000335636">
    <property type="component" value="Unassembled WGS sequence"/>
</dbReference>
<evidence type="ECO:0000313" key="9">
    <source>
        <dbReference type="EMBL" id="VTJ76573.1"/>
    </source>
</evidence>
<feature type="domain" description="Ig-like" evidence="8">
    <location>
        <begin position="237"/>
        <end position="323"/>
    </location>
</feature>
<evidence type="ECO:0000256" key="2">
    <source>
        <dbReference type="ARBA" id="ARBA00022692"/>
    </source>
</evidence>
<dbReference type="InterPro" id="IPR003599">
    <property type="entry name" value="Ig_sub"/>
</dbReference>
<evidence type="ECO:0000259" key="8">
    <source>
        <dbReference type="PROSITE" id="PS50835"/>
    </source>
</evidence>
<keyword evidence="3" id="KW-0732">Signal</keyword>
<dbReference type="PROSITE" id="PS50835">
    <property type="entry name" value="IG_LIKE"/>
    <property type="match status" value="2"/>
</dbReference>
<dbReference type="GO" id="GO:0050852">
    <property type="term" value="P:T cell receptor signaling pathway"/>
    <property type="evidence" value="ECO:0007669"/>
    <property type="project" value="TreeGrafter"/>
</dbReference>
<dbReference type="InterPro" id="IPR050504">
    <property type="entry name" value="IgSF_BTN/MOG"/>
</dbReference>
<keyword evidence="4 7" id="KW-1133">Transmembrane helix</keyword>
<organism evidence="9 10">
    <name type="scientific">Marmota monax</name>
    <name type="common">Woodchuck</name>
    <dbReference type="NCBI Taxonomy" id="9995"/>
    <lineage>
        <taxon>Eukaryota</taxon>
        <taxon>Metazoa</taxon>
        <taxon>Chordata</taxon>
        <taxon>Craniata</taxon>
        <taxon>Vertebrata</taxon>
        <taxon>Euteleostomi</taxon>
        <taxon>Mammalia</taxon>
        <taxon>Eutheria</taxon>
        <taxon>Euarchontoglires</taxon>
        <taxon>Glires</taxon>
        <taxon>Rodentia</taxon>
        <taxon>Sciuromorpha</taxon>
        <taxon>Sciuridae</taxon>
        <taxon>Xerinae</taxon>
        <taxon>Marmotini</taxon>
        <taxon>Marmota</taxon>
    </lineage>
</organism>
<dbReference type="GO" id="GO:0009897">
    <property type="term" value="C:external side of plasma membrane"/>
    <property type="evidence" value="ECO:0007669"/>
    <property type="project" value="TreeGrafter"/>
</dbReference>
<keyword evidence="2 7" id="KW-0812">Transmembrane</keyword>
<gene>
    <name evidence="9" type="ORF">MONAX_5E034870</name>
</gene>
<dbReference type="EMBL" id="CABDUW010000903">
    <property type="protein sequence ID" value="VTJ76573.1"/>
    <property type="molecule type" value="Genomic_DNA"/>
</dbReference>
<evidence type="ECO:0000256" key="1">
    <source>
        <dbReference type="ARBA" id="ARBA00004370"/>
    </source>
</evidence>
<dbReference type="SMART" id="SM00406">
    <property type="entry name" value="IGv"/>
    <property type="match status" value="1"/>
</dbReference>
<dbReference type="PANTHER" id="PTHR24100">
    <property type="entry name" value="BUTYROPHILIN"/>
    <property type="match status" value="1"/>
</dbReference>
<dbReference type="GO" id="GO:0001817">
    <property type="term" value="P:regulation of cytokine production"/>
    <property type="evidence" value="ECO:0007669"/>
    <property type="project" value="TreeGrafter"/>
</dbReference>
<evidence type="ECO:0000256" key="6">
    <source>
        <dbReference type="ARBA" id="ARBA00023319"/>
    </source>
</evidence>
<dbReference type="GO" id="GO:0005102">
    <property type="term" value="F:signaling receptor binding"/>
    <property type="evidence" value="ECO:0007669"/>
    <property type="project" value="TreeGrafter"/>
</dbReference>
<keyword evidence="10" id="KW-1185">Reference proteome</keyword>
<dbReference type="Pfam" id="PF22705">
    <property type="entry name" value="C2-set_3"/>
    <property type="match status" value="1"/>
</dbReference>
<dbReference type="Gene3D" id="2.60.40.10">
    <property type="entry name" value="Immunoglobulins"/>
    <property type="match status" value="2"/>
</dbReference>
<evidence type="ECO:0000256" key="4">
    <source>
        <dbReference type="ARBA" id="ARBA00022989"/>
    </source>
</evidence>
<feature type="domain" description="Ig-like" evidence="8">
    <location>
        <begin position="123"/>
        <end position="231"/>
    </location>
</feature>
<dbReference type="InterPro" id="IPR007110">
    <property type="entry name" value="Ig-like_dom"/>
</dbReference>
<comment type="caution">
    <text evidence="9">The sequence shown here is derived from an EMBL/GenBank/DDBJ whole genome shotgun (WGS) entry which is preliminary data.</text>
</comment>
<evidence type="ECO:0000313" key="10">
    <source>
        <dbReference type="Proteomes" id="UP000335636"/>
    </source>
</evidence>
<dbReference type="SUPFAM" id="SSF48726">
    <property type="entry name" value="Immunoglobulin"/>
    <property type="match status" value="2"/>
</dbReference>
<reference evidence="9" key="1">
    <citation type="submission" date="2019-04" db="EMBL/GenBank/DDBJ databases">
        <authorList>
            <person name="Alioto T."/>
            <person name="Alioto T."/>
        </authorList>
    </citation>
    <scope>NUCLEOTIDE SEQUENCE [LARGE SCALE GENOMIC DNA]</scope>
</reference>
<sequence>MVSNSSHMQGEKPPCFSRQIYPGYLESCKKCEDGALQSSQEETMNILVGLFKIAKKNVLGSWQSVCSKFEFLIASPSAARAHILGVALPGSPKKQRVSPMYHGSLFSLYLCLQVAGAFQIQGPHEPVVAVLGGEAELPCFLSSHQSAENMQISWSRSLSSQIVHLYKDGSSQPGEVMEEYSGRTKLVRDAISKGIVVLRILNIQTFDDGQYYCGFQHGSFYSDTLIELKVAALGSAPHFHMEVTETRETQLECKSEGWFPKPKVQWINSQGEEIPPVSEFQTQDQDGLFHVTTFLLFRDSAKANTTCSIWNPILNQKKEGQVSIAVAEPFIFHQLITGGTIFLSLLILSAVIAIGLHLYKKRQGARKGKDILLFNI</sequence>
<dbReference type="FunFam" id="2.60.40.10:FF:000088">
    <property type="entry name" value="Butyrophilin subfamily 1 member A1"/>
    <property type="match status" value="1"/>
</dbReference>
<proteinExistence type="predicted"/>
<dbReference type="FunFam" id="2.60.40.10:FF:000208">
    <property type="entry name" value="Butyrophilin subfamily 1 member A1"/>
    <property type="match status" value="1"/>
</dbReference>
<dbReference type="InterPro" id="IPR013783">
    <property type="entry name" value="Ig-like_fold"/>
</dbReference>
<comment type="subcellular location">
    <subcellularLocation>
        <location evidence="1">Membrane</location>
    </subcellularLocation>
</comment>
<dbReference type="InterPro" id="IPR053896">
    <property type="entry name" value="BTN3A2-like_Ig-C"/>
</dbReference>
<name>A0A5E4C3U1_MARMO</name>
<feature type="transmembrane region" description="Helical" evidence="7">
    <location>
        <begin position="335"/>
        <end position="359"/>
    </location>
</feature>
<dbReference type="InterPro" id="IPR036179">
    <property type="entry name" value="Ig-like_dom_sf"/>
</dbReference>